<dbReference type="EMBL" id="CP013200">
    <property type="protein sequence ID" value="ALO65754.1"/>
    <property type="molecule type" value="Genomic_DNA"/>
</dbReference>
<reference evidence="1 2" key="2">
    <citation type="journal article" date="2016" name="J. Biotechnol.">
        <title>Complete genome sequence of Arthrobacter alpinus ERGS4:06, a yellow pigmented bacterium tolerant to cold and radiations isolated from Sikkim Himalaya.</title>
        <authorList>
            <person name="Kumar R."/>
            <person name="Singh D."/>
            <person name="Swarnkar M.K."/>
            <person name="Singh A.K."/>
            <person name="Kumar S."/>
        </authorList>
    </citation>
    <scope>NUCLEOTIDE SEQUENCE [LARGE SCALE GENOMIC DNA]</scope>
    <source>
        <strain evidence="1 2">ERGS4:06</strain>
    </source>
</reference>
<proteinExistence type="predicted"/>
<accession>A0A0S2LW80</accession>
<reference evidence="2" key="1">
    <citation type="submission" date="2015-11" db="EMBL/GenBank/DDBJ databases">
        <authorList>
            <person name="Kumar R."/>
            <person name="Singh D."/>
            <person name="Swarnkar M.K."/>
            <person name="Singh A.K."/>
            <person name="Kumar S."/>
        </authorList>
    </citation>
    <scope>NUCLEOTIDE SEQUENCE [LARGE SCALE GENOMIC DNA]</scope>
    <source>
        <strain evidence="2">ERGS4:06</strain>
    </source>
</reference>
<sequence>MAAAHIAVAHRDPQVVDAERIDRAAGRTAALAPVAVAAPAGPSHYAPAVALDRGLIPSRTRGDLATAAALTYEGSIHLRSPDRQRLV</sequence>
<name>A0A0S2LW80_9MICC</name>
<dbReference type="RefSeq" id="WP_062286383.1">
    <property type="nucleotide sequence ID" value="NZ_CP013200.1"/>
</dbReference>
<organism evidence="1 2">
    <name type="scientific">Arthrobacter alpinus</name>
    <dbReference type="NCBI Taxonomy" id="656366"/>
    <lineage>
        <taxon>Bacteria</taxon>
        <taxon>Bacillati</taxon>
        <taxon>Actinomycetota</taxon>
        <taxon>Actinomycetes</taxon>
        <taxon>Micrococcales</taxon>
        <taxon>Micrococcaceae</taxon>
        <taxon>Arthrobacter</taxon>
    </lineage>
</organism>
<protein>
    <submittedName>
        <fullName evidence="1">Uncharacterized protein</fullName>
    </submittedName>
</protein>
<dbReference type="AlphaFoldDB" id="A0A0S2LW80"/>
<dbReference type="Proteomes" id="UP000059574">
    <property type="component" value="Chromosome"/>
</dbReference>
<evidence type="ECO:0000313" key="1">
    <source>
        <dbReference type="EMBL" id="ALO65754.1"/>
    </source>
</evidence>
<gene>
    <name evidence="1" type="ORF">AS189_03670</name>
</gene>
<evidence type="ECO:0000313" key="2">
    <source>
        <dbReference type="Proteomes" id="UP000059574"/>
    </source>
</evidence>